<dbReference type="InterPro" id="IPR014223">
    <property type="entry name" value="ABC_CydC/D"/>
</dbReference>
<keyword evidence="6 7" id="KW-0472">Membrane</keyword>
<dbReference type="InterPro" id="IPR003439">
    <property type="entry name" value="ABC_transporter-like_ATP-bd"/>
</dbReference>
<dbReference type="OrthoDB" id="9802264at2"/>
<dbReference type="PROSITE" id="PS00211">
    <property type="entry name" value="ABC_TRANSPORTER_1"/>
    <property type="match status" value="1"/>
</dbReference>
<accession>A0A0R0D0G2</accession>
<evidence type="ECO:0000256" key="5">
    <source>
        <dbReference type="ARBA" id="ARBA00022989"/>
    </source>
</evidence>
<dbReference type="GO" id="GO:0005886">
    <property type="term" value="C:plasma membrane"/>
    <property type="evidence" value="ECO:0007669"/>
    <property type="project" value="UniProtKB-SubCell"/>
</dbReference>
<dbReference type="PATRIC" id="fig|344882.3.peg.1670"/>
<dbReference type="GO" id="GO:0016887">
    <property type="term" value="F:ATP hydrolysis activity"/>
    <property type="evidence" value="ECO:0007669"/>
    <property type="project" value="InterPro"/>
</dbReference>
<sequence>MKNGDPSGLRQVWLQQRGGIALTLALLLLTLLAGTGLMGLAGHFLTAAAIAGSAVIGFNFFGPSAGIRGLTFARILSRYAEKLVGHDVTLRFARDLRVWFFARALPLSPLGLGRHRVGDLLARLVADIEVVDGLLVRAVGPLLALSGLALICVAVTVWLLPLAGLLLAVTLLLLLLAVPALTLRRARALEHQRTLSRAALRNAVQEGIEGATDLASLDAIDEWLTRVDTQARQLSADELARKRRLASGVLAQGLVVAAALPLMLWLLLVHTGNGDLDAAAASGIFFMTVAVLEACAGIQLAWQSWQAADASAQRLREVARQSPWVSDASQTIEAPDAGSLCLRQVRFAWPGSQRELLQGVDLTLPPGQRVAIGGDSGQGKSSLLALALRLCDPDAGQLSYGGVDLRQMTQADWHARITWLPQDAPVFAGSVRDNLRLAGDHINDEAMWQALAKVRLDDLFRDRGDGLDSWIGESGATLSGGQSRRLAMARALLRQTPILLLDEPTEGLDQDTADALMRDFAIASEGRSVLIISHDPMPDGVVHVQYRLADGRLQPI</sequence>
<evidence type="ECO:0000256" key="4">
    <source>
        <dbReference type="ARBA" id="ARBA00022840"/>
    </source>
</evidence>
<name>A0A0R0D0G2_9GAMM</name>
<dbReference type="InterPro" id="IPR011527">
    <property type="entry name" value="ABC1_TM_dom"/>
</dbReference>
<keyword evidence="5 7" id="KW-1133">Transmembrane helix</keyword>
<dbReference type="GO" id="GO:0005524">
    <property type="term" value="F:ATP binding"/>
    <property type="evidence" value="ECO:0007669"/>
    <property type="project" value="UniProtKB-KW"/>
</dbReference>
<comment type="subcellular location">
    <subcellularLocation>
        <location evidence="1">Cell membrane</location>
        <topology evidence="1">Multi-pass membrane protein</topology>
    </subcellularLocation>
</comment>
<dbReference type="SUPFAM" id="SSF52540">
    <property type="entry name" value="P-loop containing nucleoside triphosphate hydrolases"/>
    <property type="match status" value="1"/>
</dbReference>
<keyword evidence="11" id="KW-1185">Reference proteome</keyword>
<feature type="transmembrane region" description="Helical" evidence="7">
    <location>
        <begin position="44"/>
        <end position="62"/>
    </location>
</feature>
<feature type="transmembrane region" description="Helical" evidence="7">
    <location>
        <begin position="165"/>
        <end position="183"/>
    </location>
</feature>
<dbReference type="PROSITE" id="PS50893">
    <property type="entry name" value="ABC_TRANSPORTER_2"/>
    <property type="match status" value="1"/>
</dbReference>
<dbReference type="GO" id="GO:0034040">
    <property type="term" value="F:ATPase-coupled lipid transmembrane transporter activity"/>
    <property type="evidence" value="ECO:0007669"/>
    <property type="project" value="TreeGrafter"/>
</dbReference>
<keyword evidence="2 7" id="KW-0812">Transmembrane</keyword>
<feature type="transmembrane region" description="Helical" evidence="7">
    <location>
        <begin position="280"/>
        <end position="302"/>
    </location>
</feature>
<dbReference type="PANTHER" id="PTHR24221:SF654">
    <property type="entry name" value="ATP-BINDING CASSETTE SUB-FAMILY B MEMBER 6"/>
    <property type="match status" value="1"/>
</dbReference>
<feature type="domain" description="ABC transporter" evidence="8">
    <location>
        <begin position="340"/>
        <end position="556"/>
    </location>
</feature>
<evidence type="ECO:0000259" key="8">
    <source>
        <dbReference type="PROSITE" id="PS50893"/>
    </source>
</evidence>
<dbReference type="PROSITE" id="PS50929">
    <property type="entry name" value="ABC_TM1F"/>
    <property type="match status" value="1"/>
</dbReference>
<dbReference type="AlphaFoldDB" id="A0A0R0D0G2"/>
<dbReference type="GO" id="GO:0140359">
    <property type="term" value="F:ABC-type transporter activity"/>
    <property type="evidence" value="ECO:0007669"/>
    <property type="project" value="InterPro"/>
</dbReference>
<feature type="transmembrane region" description="Helical" evidence="7">
    <location>
        <begin position="20"/>
        <end position="38"/>
    </location>
</feature>
<dbReference type="EMBL" id="LDJL01000002">
    <property type="protein sequence ID" value="KRG71617.1"/>
    <property type="molecule type" value="Genomic_DNA"/>
</dbReference>
<reference evidence="10 11" key="1">
    <citation type="submission" date="2015-05" db="EMBL/GenBank/DDBJ databases">
        <title>Genome sequencing and analysis of members of genus Stenotrophomonas.</title>
        <authorList>
            <person name="Patil P.P."/>
            <person name="Midha S."/>
            <person name="Patil P.B."/>
        </authorList>
    </citation>
    <scope>NUCLEOTIDE SEQUENCE [LARGE SCALE GENOMIC DNA]</scope>
    <source>
        <strain evidence="10 11">DSM 21858</strain>
    </source>
</reference>
<dbReference type="NCBIfam" id="TIGR02868">
    <property type="entry name" value="CydC"/>
    <property type="match status" value="1"/>
</dbReference>
<dbReference type="STRING" id="344882.ABB29_02325"/>
<dbReference type="PANTHER" id="PTHR24221">
    <property type="entry name" value="ATP-BINDING CASSETTE SUB-FAMILY B"/>
    <property type="match status" value="1"/>
</dbReference>
<evidence type="ECO:0000256" key="7">
    <source>
        <dbReference type="SAM" id="Phobius"/>
    </source>
</evidence>
<comment type="caution">
    <text evidence="10">The sequence shown here is derived from an EMBL/GenBank/DDBJ whole genome shotgun (WGS) entry which is preliminary data.</text>
</comment>
<feature type="domain" description="ABC transmembrane type-1" evidence="9">
    <location>
        <begin position="21"/>
        <end position="307"/>
    </location>
</feature>
<evidence type="ECO:0000256" key="6">
    <source>
        <dbReference type="ARBA" id="ARBA00023136"/>
    </source>
</evidence>
<dbReference type="Gene3D" id="1.20.1560.10">
    <property type="entry name" value="ABC transporter type 1, transmembrane domain"/>
    <property type="match status" value="1"/>
</dbReference>
<dbReference type="Pfam" id="PF00664">
    <property type="entry name" value="ABC_membrane"/>
    <property type="match status" value="1"/>
</dbReference>
<dbReference type="InterPro" id="IPR036640">
    <property type="entry name" value="ABC1_TM_sf"/>
</dbReference>
<feature type="transmembrane region" description="Helical" evidence="7">
    <location>
        <begin position="249"/>
        <end position="268"/>
    </location>
</feature>
<evidence type="ECO:0000313" key="10">
    <source>
        <dbReference type="EMBL" id="KRG71617.1"/>
    </source>
</evidence>
<organism evidence="10 11">
    <name type="scientific">Pseudoxanthomonas dokdonensis</name>
    <dbReference type="NCBI Taxonomy" id="344882"/>
    <lineage>
        <taxon>Bacteria</taxon>
        <taxon>Pseudomonadati</taxon>
        <taxon>Pseudomonadota</taxon>
        <taxon>Gammaproteobacteria</taxon>
        <taxon>Lysobacterales</taxon>
        <taxon>Lysobacteraceae</taxon>
        <taxon>Pseudoxanthomonas</taxon>
    </lineage>
</organism>
<dbReference type="GO" id="GO:0034775">
    <property type="term" value="P:glutathione transmembrane transport"/>
    <property type="evidence" value="ECO:0007669"/>
    <property type="project" value="InterPro"/>
</dbReference>
<evidence type="ECO:0000256" key="1">
    <source>
        <dbReference type="ARBA" id="ARBA00004651"/>
    </source>
</evidence>
<protein>
    <submittedName>
        <fullName evidence="10">ABC transporter ATP-binding protein</fullName>
    </submittedName>
</protein>
<dbReference type="RefSeq" id="WP_057657002.1">
    <property type="nucleotide sequence ID" value="NZ_LDJL01000002.1"/>
</dbReference>
<dbReference type="Proteomes" id="UP000052052">
    <property type="component" value="Unassembled WGS sequence"/>
</dbReference>
<proteinExistence type="predicted"/>
<evidence type="ECO:0000256" key="3">
    <source>
        <dbReference type="ARBA" id="ARBA00022741"/>
    </source>
</evidence>
<dbReference type="SMART" id="SM00382">
    <property type="entry name" value="AAA"/>
    <property type="match status" value="1"/>
</dbReference>
<dbReference type="InterPro" id="IPR027417">
    <property type="entry name" value="P-loop_NTPase"/>
</dbReference>
<dbReference type="Gene3D" id="3.40.50.300">
    <property type="entry name" value="P-loop containing nucleotide triphosphate hydrolases"/>
    <property type="match status" value="1"/>
</dbReference>
<dbReference type="GO" id="GO:0045454">
    <property type="term" value="P:cell redox homeostasis"/>
    <property type="evidence" value="ECO:0007669"/>
    <property type="project" value="InterPro"/>
</dbReference>
<evidence type="ECO:0000259" key="9">
    <source>
        <dbReference type="PROSITE" id="PS50929"/>
    </source>
</evidence>
<evidence type="ECO:0000313" key="11">
    <source>
        <dbReference type="Proteomes" id="UP000052052"/>
    </source>
</evidence>
<dbReference type="InterPro" id="IPR039421">
    <property type="entry name" value="Type_1_exporter"/>
</dbReference>
<dbReference type="SUPFAM" id="SSF90123">
    <property type="entry name" value="ABC transporter transmembrane region"/>
    <property type="match status" value="1"/>
</dbReference>
<dbReference type="Pfam" id="PF00005">
    <property type="entry name" value="ABC_tran"/>
    <property type="match status" value="1"/>
</dbReference>
<gene>
    <name evidence="10" type="ORF">ABB29_02325</name>
</gene>
<keyword evidence="3" id="KW-0547">Nucleotide-binding</keyword>
<dbReference type="InterPro" id="IPR017871">
    <property type="entry name" value="ABC_transporter-like_CS"/>
</dbReference>
<feature type="transmembrane region" description="Helical" evidence="7">
    <location>
        <begin position="142"/>
        <end position="159"/>
    </location>
</feature>
<keyword evidence="4 10" id="KW-0067">ATP-binding</keyword>
<evidence type="ECO:0000256" key="2">
    <source>
        <dbReference type="ARBA" id="ARBA00022692"/>
    </source>
</evidence>
<dbReference type="InterPro" id="IPR003593">
    <property type="entry name" value="AAA+_ATPase"/>
</dbReference>